<proteinExistence type="predicted"/>
<organism evidence="1">
    <name type="scientific">marine sediment metagenome</name>
    <dbReference type="NCBI Taxonomy" id="412755"/>
    <lineage>
        <taxon>unclassified sequences</taxon>
        <taxon>metagenomes</taxon>
        <taxon>ecological metagenomes</taxon>
    </lineage>
</organism>
<gene>
    <name evidence="1" type="ORF">S01H1_18802</name>
</gene>
<dbReference type="EMBL" id="BARS01010086">
    <property type="protein sequence ID" value="GAF89586.1"/>
    <property type="molecule type" value="Genomic_DNA"/>
</dbReference>
<protein>
    <submittedName>
        <fullName evidence="1">Uncharacterized protein</fullName>
    </submittedName>
</protein>
<sequence>MSTLDAPPQRPHPKILAIDYYDPCIDVLRRAGYGVAEGSFGRPYKVDASDKLCIVDVGTAKLPGYTESEIVLLNTHQLAATGATPQPPGSGVEAFWMTCKRGKIDPKPLAMFQTSSDFDRIYQNGGIFIVNLTARHEETFDYGSSRSTMLHTLDQDRLSNWGFLGAMARLESQAVFGHEIKFNDEPISRLLASGAGNASYHCTIKPRYTGDYWHSLAVSKYGDDVAGYMANKQNGLVLVLPQMPEFHAAIVRLLEQFIANVAPSIFPHLEGANWMHSPAYELPKVGE</sequence>
<evidence type="ECO:0000313" key="1">
    <source>
        <dbReference type="EMBL" id="GAF89586.1"/>
    </source>
</evidence>
<name>X0TQT8_9ZZZZ</name>
<accession>X0TQT8</accession>
<dbReference type="AlphaFoldDB" id="X0TQT8"/>
<feature type="non-terminal residue" evidence="1">
    <location>
        <position position="287"/>
    </location>
</feature>
<reference evidence="1" key="1">
    <citation type="journal article" date="2014" name="Front. Microbiol.">
        <title>High frequency of phylogenetically diverse reductive dehalogenase-homologous genes in deep subseafloor sedimentary metagenomes.</title>
        <authorList>
            <person name="Kawai M."/>
            <person name="Futagami T."/>
            <person name="Toyoda A."/>
            <person name="Takaki Y."/>
            <person name="Nishi S."/>
            <person name="Hori S."/>
            <person name="Arai W."/>
            <person name="Tsubouchi T."/>
            <person name="Morono Y."/>
            <person name="Uchiyama I."/>
            <person name="Ito T."/>
            <person name="Fujiyama A."/>
            <person name="Inagaki F."/>
            <person name="Takami H."/>
        </authorList>
    </citation>
    <scope>NUCLEOTIDE SEQUENCE</scope>
    <source>
        <strain evidence="1">Expedition CK06-06</strain>
    </source>
</reference>
<comment type="caution">
    <text evidence="1">The sequence shown here is derived from an EMBL/GenBank/DDBJ whole genome shotgun (WGS) entry which is preliminary data.</text>
</comment>